<dbReference type="PANTHER" id="PTHR40078">
    <property type="entry name" value="INTEGRAL MEMBRANE PROTEIN-RELATED"/>
    <property type="match status" value="1"/>
</dbReference>
<dbReference type="AlphaFoldDB" id="A0A9D1J4L6"/>
<keyword evidence="1" id="KW-0472">Membrane</keyword>
<sequence length="205" mass="22524">MVWRFLLYLVGLNLIALAVVLNIRYDLGVAAFSSVMYAISEIYSISLGTASIICYLIFVVVQCILSRKITLQYLLEVPLSFAFGLLTDFYDWLIPAFSLALALRVIFFALTMFVTAMGVFLCVKTNLVLTPTDGIVKTIADVFLLPFSATKNVFDLSLVAISVLLCLVNHAPFYGIGVGTVLTAVFIGRIIKVYEKFVPLPEGVG</sequence>
<evidence type="ECO:0008006" key="4">
    <source>
        <dbReference type="Google" id="ProtNLM"/>
    </source>
</evidence>
<keyword evidence="1" id="KW-0812">Transmembrane</keyword>
<proteinExistence type="predicted"/>
<name>A0A9D1J4L6_9FIRM</name>
<gene>
    <name evidence="2" type="ORF">IAB37_01480</name>
</gene>
<dbReference type="InterPro" id="IPR038750">
    <property type="entry name" value="YczE/YyaS-like"/>
</dbReference>
<dbReference type="Proteomes" id="UP000824241">
    <property type="component" value="Unassembled WGS sequence"/>
</dbReference>
<feature type="transmembrane region" description="Helical" evidence="1">
    <location>
        <begin position="35"/>
        <end position="61"/>
    </location>
</feature>
<dbReference type="PANTHER" id="PTHR40078:SF1">
    <property type="entry name" value="INTEGRAL MEMBRANE PROTEIN"/>
    <property type="match status" value="1"/>
</dbReference>
<feature type="transmembrane region" description="Helical" evidence="1">
    <location>
        <begin position="143"/>
        <end position="165"/>
    </location>
</feature>
<reference evidence="2" key="2">
    <citation type="journal article" date="2021" name="PeerJ">
        <title>Extensive microbial diversity within the chicken gut microbiome revealed by metagenomics and culture.</title>
        <authorList>
            <person name="Gilroy R."/>
            <person name="Ravi A."/>
            <person name="Getino M."/>
            <person name="Pursley I."/>
            <person name="Horton D.L."/>
            <person name="Alikhan N.F."/>
            <person name="Baker D."/>
            <person name="Gharbi K."/>
            <person name="Hall N."/>
            <person name="Watson M."/>
            <person name="Adriaenssens E.M."/>
            <person name="Foster-Nyarko E."/>
            <person name="Jarju S."/>
            <person name="Secka A."/>
            <person name="Antonio M."/>
            <person name="Oren A."/>
            <person name="Chaudhuri R.R."/>
            <person name="La Ragione R."/>
            <person name="Hildebrand F."/>
            <person name="Pallen M.J."/>
        </authorList>
    </citation>
    <scope>NUCLEOTIDE SEQUENCE</scope>
    <source>
        <strain evidence="2">CHK189-12415</strain>
    </source>
</reference>
<dbReference type="Pfam" id="PF19700">
    <property type="entry name" value="DUF6198"/>
    <property type="match status" value="1"/>
</dbReference>
<organism evidence="2 3">
    <name type="scientific">Candidatus Faecivivens stercoravium</name>
    <dbReference type="NCBI Taxonomy" id="2840803"/>
    <lineage>
        <taxon>Bacteria</taxon>
        <taxon>Bacillati</taxon>
        <taxon>Bacillota</taxon>
        <taxon>Clostridia</taxon>
        <taxon>Eubacteriales</taxon>
        <taxon>Oscillospiraceae</taxon>
        <taxon>Oscillospiraceae incertae sedis</taxon>
        <taxon>Candidatus Faecivivens</taxon>
    </lineage>
</organism>
<feature type="transmembrane region" description="Helical" evidence="1">
    <location>
        <begin position="73"/>
        <end position="93"/>
    </location>
</feature>
<reference evidence="2" key="1">
    <citation type="submission" date="2020-10" db="EMBL/GenBank/DDBJ databases">
        <authorList>
            <person name="Gilroy R."/>
        </authorList>
    </citation>
    <scope>NUCLEOTIDE SEQUENCE</scope>
    <source>
        <strain evidence="2">CHK189-12415</strain>
    </source>
</reference>
<evidence type="ECO:0000313" key="3">
    <source>
        <dbReference type="Proteomes" id="UP000824241"/>
    </source>
</evidence>
<protein>
    <recommendedName>
        <fullName evidence="4">Integral membrane protein</fullName>
    </recommendedName>
</protein>
<feature type="transmembrane region" description="Helical" evidence="1">
    <location>
        <begin position="5"/>
        <end position="23"/>
    </location>
</feature>
<keyword evidence="1" id="KW-1133">Transmembrane helix</keyword>
<dbReference type="EMBL" id="DVHA01000046">
    <property type="protein sequence ID" value="HIR60234.1"/>
    <property type="molecule type" value="Genomic_DNA"/>
</dbReference>
<feature type="transmembrane region" description="Helical" evidence="1">
    <location>
        <begin position="171"/>
        <end position="191"/>
    </location>
</feature>
<comment type="caution">
    <text evidence="2">The sequence shown here is derived from an EMBL/GenBank/DDBJ whole genome shotgun (WGS) entry which is preliminary data.</text>
</comment>
<evidence type="ECO:0000256" key="1">
    <source>
        <dbReference type="SAM" id="Phobius"/>
    </source>
</evidence>
<accession>A0A9D1J4L6</accession>
<feature type="transmembrane region" description="Helical" evidence="1">
    <location>
        <begin position="99"/>
        <end position="123"/>
    </location>
</feature>
<evidence type="ECO:0000313" key="2">
    <source>
        <dbReference type="EMBL" id="HIR60234.1"/>
    </source>
</evidence>